<protein>
    <submittedName>
        <fullName evidence="1">Multidrug resistance protein 3</fullName>
    </submittedName>
</protein>
<accession>F1LI83</accession>
<evidence type="ECO:0000313" key="1">
    <source>
        <dbReference type="EMBL" id="ADY49837.1"/>
    </source>
</evidence>
<dbReference type="GO" id="GO:0015421">
    <property type="term" value="F:ABC-type oligopeptide transporter activity"/>
    <property type="evidence" value="ECO:0007669"/>
    <property type="project" value="TreeGrafter"/>
</dbReference>
<dbReference type="AlphaFoldDB" id="F1LI83"/>
<sequence length="64" mass="7157">MSREGSCPPKVERLIEFCNIHFRYPSRPEVKILKGITFKAEPGQTVALVGHSADVVNRQIDGSF</sequence>
<dbReference type="PANTHER" id="PTHR43394:SF27">
    <property type="entry name" value="ATP-DEPENDENT TRANSLOCASE ABCB1-LIKE"/>
    <property type="match status" value="1"/>
</dbReference>
<dbReference type="Gene3D" id="3.40.50.300">
    <property type="entry name" value="P-loop containing nucleotide triphosphate hydrolases"/>
    <property type="match status" value="1"/>
</dbReference>
<dbReference type="GO" id="GO:0005743">
    <property type="term" value="C:mitochondrial inner membrane"/>
    <property type="evidence" value="ECO:0007669"/>
    <property type="project" value="TreeGrafter"/>
</dbReference>
<name>F1LI83_ASCSU</name>
<dbReference type="InterPro" id="IPR027417">
    <property type="entry name" value="P-loop_NTPase"/>
</dbReference>
<dbReference type="InterPro" id="IPR039421">
    <property type="entry name" value="Type_1_exporter"/>
</dbReference>
<dbReference type="EMBL" id="JI241304">
    <property type="protein sequence ID" value="ADY49837.1"/>
    <property type="molecule type" value="mRNA"/>
</dbReference>
<dbReference type="SUPFAM" id="SSF52540">
    <property type="entry name" value="P-loop containing nucleoside triphosphate hydrolases"/>
    <property type="match status" value="1"/>
</dbReference>
<organism evidence="1">
    <name type="scientific">Ascaris suum</name>
    <name type="common">Pig roundworm</name>
    <name type="synonym">Ascaris lumbricoides</name>
    <dbReference type="NCBI Taxonomy" id="6253"/>
    <lineage>
        <taxon>Eukaryota</taxon>
        <taxon>Metazoa</taxon>
        <taxon>Ecdysozoa</taxon>
        <taxon>Nematoda</taxon>
        <taxon>Chromadorea</taxon>
        <taxon>Rhabditida</taxon>
        <taxon>Spirurina</taxon>
        <taxon>Ascaridomorpha</taxon>
        <taxon>Ascaridoidea</taxon>
        <taxon>Ascarididae</taxon>
        <taxon>Ascaris</taxon>
    </lineage>
</organism>
<proteinExistence type="evidence at transcript level"/>
<dbReference type="GO" id="GO:0090374">
    <property type="term" value="P:oligopeptide export from mitochondrion"/>
    <property type="evidence" value="ECO:0007669"/>
    <property type="project" value="TreeGrafter"/>
</dbReference>
<reference evidence="1" key="1">
    <citation type="journal article" date="2011" name="Genome Res.">
        <title>Deep small RNA sequencing from the nematode Ascaris reveals conservation, functional diversification, and novel developmental profiles.</title>
        <authorList>
            <person name="Wang J."/>
            <person name="Czech B."/>
            <person name="Crunk A."/>
            <person name="Wallace A."/>
            <person name="Mitreva M."/>
            <person name="Hannon G.J."/>
            <person name="Davis R.E."/>
        </authorList>
    </citation>
    <scope>NUCLEOTIDE SEQUENCE</scope>
</reference>
<dbReference type="PANTHER" id="PTHR43394">
    <property type="entry name" value="ATP-DEPENDENT PERMEASE MDL1, MITOCHONDRIAL"/>
    <property type="match status" value="1"/>
</dbReference>